<dbReference type="CDD" id="cd00487">
    <property type="entry name" value="Pep_deformylase"/>
    <property type="match status" value="1"/>
</dbReference>
<feature type="binding site" evidence="6">
    <location>
        <position position="173"/>
    </location>
    <ligand>
        <name>Fe cation</name>
        <dbReference type="ChEBI" id="CHEBI:24875"/>
    </ligand>
</feature>
<dbReference type="EMBL" id="CP060724">
    <property type="protein sequence ID" value="QNN75326.1"/>
    <property type="molecule type" value="Genomic_DNA"/>
</dbReference>
<dbReference type="PIRSF" id="PIRSF004749">
    <property type="entry name" value="Pep_def"/>
    <property type="match status" value="1"/>
</dbReference>
<evidence type="ECO:0000256" key="1">
    <source>
        <dbReference type="ARBA" id="ARBA00010759"/>
    </source>
</evidence>
<keyword evidence="8" id="KW-1185">Reference proteome</keyword>
<dbReference type="EC" id="3.5.1.88" evidence="6"/>
<evidence type="ECO:0000256" key="5">
    <source>
        <dbReference type="ARBA" id="ARBA00023004"/>
    </source>
</evidence>
<dbReference type="NCBIfam" id="TIGR00079">
    <property type="entry name" value="pept_deformyl"/>
    <property type="match status" value="1"/>
</dbReference>
<dbReference type="Proteomes" id="UP000515800">
    <property type="component" value="Chromosome"/>
</dbReference>
<comment type="similarity">
    <text evidence="1 6">Belongs to the polypeptide deformylase family.</text>
</comment>
<evidence type="ECO:0000313" key="8">
    <source>
        <dbReference type="Proteomes" id="UP000515800"/>
    </source>
</evidence>
<feature type="binding site" evidence="6">
    <location>
        <position position="126"/>
    </location>
    <ligand>
        <name>Fe cation</name>
        <dbReference type="ChEBI" id="CHEBI:24875"/>
    </ligand>
</feature>
<evidence type="ECO:0000256" key="6">
    <source>
        <dbReference type="HAMAP-Rule" id="MF_00163"/>
    </source>
</evidence>
<evidence type="ECO:0000256" key="3">
    <source>
        <dbReference type="ARBA" id="ARBA00022801"/>
    </source>
</evidence>
<dbReference type="GO" id="GO:0046872">
    <property type="term" value="F:metal ion binding"/>
    <property type="evidence" value="ECO:0007669"/>
    <property type="project" value="UniProtKB-KW"/>
</dbReference>
<evidence type="ECO:0000256" key="2">
    <source>
        <dbReference type="ARBA" id="ARBA00022723"/>
    </source>
</evidence>
<keyword evidence="4 6" id="KW-0648">Protein biosynthesis</keyword>
<protein>
    <recommendedName>
        <fullName evidence="6">Peptide deformylase</fullName>
        <shortName evidence="6">PDF</shortName>
        <ecNumber evidence="6">3.5.1.88</ecNumber>
    </recommendedName>
    <alternativeName>
        <fullName evidence="6">Polypeptide deformylase</fullName>
    </alternativeName>
</protein>
<dbReference type="Pfam" id="PF01327">
    <property type="entry name" value="Pep_deformylase"/>
    <property type="match status" value="1"/>
</dbReference>
<gene>
    <name evidence="6" type="primary">def</name>
    <name evidence="7" type="ORF">H9L19_08185</name>
</gene>
<evidence type="ECO:0000313" key="7">
    <source>
        <dbReference type="EMBL" id="QNN75326.1"/>
    </source>
</evidence>
<reference evidence="7 8" key="1">
    <citation type="submission" date="2020-08" db="EMBL/GenBank/DDBJ databases">
        <title>Genome sequence of Weissella diestrammenae KACC 16890T.</title>
        <authorList>
            <person name="Hyun D.-W."/>
            <person name="Bae J.-W."/>
        </authorList>
    </citation>
    <scope>NUCLEOTIDE SEQUENCE [LARGE SCALE GENOMIC DNA]</scope>
    <source>
        <strain evidence="7 8">KACC 16890</strain>
    </source>
</reference>
<organism evidence="7 8">
    <name type="scientific">Weissella diestrammenae</name>
    <dbReference type="NCBI Taxonomy" id="1162633"/>
    <lineage>
        <taxon>Bacteria</taxon>
        <taxon>Bacillati</taxon>
        <taxon>Bacillota</taxon>
        <taxon>Bacilli</taxon>
        <taxon>Lactobacillales</taxon>
        <taxon>Lactobacillaceae</taxon>
        <taxon>Weissella</taxon>
    </lineage>
</organism>
<keyword evidence="2 6" id="KW-0479">Metal-binding</keyword>
<dbReference type="FunFam" id="3.90.45.10:FF:000002">
    <property type="entry name" value="Peptide deformylase"/>
    <property type="match status" value="1"/>
</dbReference>
<proteinExistence type="inferred from homology"/>
<dbReference type="InterPro" id="IPR036821">
    <property type="entry name" value="Peptide_deformylase_sf"/>
</dbReference>
<dbReference type="PANTHER" id="PTHR10458">
    <property type="entry name" value="PEPTIDE DEFORMYLASE"/>
    <property type="match status" value="1"/>
</dbReference>
<dbReference type="GO" id="GO:0042586">
    <property type="term" value="F:peptide deformylase activity"/>
    <property type="evidence" value="ECO:0007669"/>
    <property type="project" value="UniProtKB-UniRule"/>
</dbReference>
<comment type="catalytic activity">
    <reaction evidence="6">
        <text>N-terminal N-formyl-L-methionyl-[peptide] + H2O = N-terminal L-methionyl-[peptide] + formate</text>
        <dbReference type="Rhea" id="RHEA:24420"/>
        <dbReference type="Rhea" id="RHEA-COMP:10639"/>
        <dbReference type="Rhea" id="RHEA-COMP:10640"/>
        <dbReference type="ChEBI" id="CHEBI:15377"/>
        <dbReference type="ChEBI" id="CHEBI:15740"/>
        <dbReference type="ChEBI" id="CHEBI:49298"/>
        <dbReference type="ChEBI" id="CHEBI:64731"/>
        <dbReference type="EC" id="3.5.1.88"/>
    </reaction>
</comment>
<dbReference type="KEGG" id="wdi:H9L19_08185"/>
<comment type="cofactor">
    <cofactor evidence="6">
        <name>Fe(2+)</name>
        <dbReference type="ChEBI" id="CHEBI:29033"/>
    </cofactor>
    <text evidence="6">Binds 1 Fe(2+) ion.</text>
</comment>
<dbReference type="HAMAP" id="MF_00163">
    <property type="entry name" value="Pep_deformylase"/>
    <property type="match status" value="1"/>
</dbReference>
<dbReference type="SUPFAM" id="SSF56420">
    <property type="entry name" value="Peptide deformylase"/>
    <property type="match status" value="1"/>
</dbReference>
<evidence type="ECO:0000256" key="4">
    <source>
        <dbReference type="ARBA" id="ARBA00022917"/>
    </source>
</evidence>
<comment type="function">
    <text evidence="6">Removes the formyl group from the N-terminal Met of newly synthesized proteins. Requires at least a dipeptide for an efficient rate of reaction. N-terminal L-methionine is a prerequisite for activity but the enzyme has broad specificity at other positions.</text>
</comment>
<sequence length="199" mass="22497">MYLMKDIVRDPADVLRTQAKKVNFPLTEDEKTAMTNMMAYLEISQDDEENEKYGLRPGVGLAAPQVGLSEQFSAILIPNEDLDELSDDDFDQVPESDLYTFKGVIINPVIIRQSVKQCALSTGEGCLSVDEDIAGYVHRANKITVSYQDETGEKHEIKLEGYPAIVFQHEIDHLHGTLYYDHINQNEPWQTVDNAKYIG</sequence>
<dbReference type="PRINTS" id="PR01576">
    <property type="entry name" value="PDEFORMYLASE"/>
</dbReference>
<dbReference type="RefSeq" id="WP_187529160.1">
    <property type="nucleotide sequence ID" value="NZ_CP060724.1"/>
</dbReference>
<name>A0A7G9T5F1_9LACO</name>
<dbReference type="PANTHER" id="PTHR10458:SF8">
    <property type="entry name" value="PEPTIDE DEFORMYLASE 2"/>
    <property type="match status" value="1"/>
</dbReference>
<dbReference type="AlphaFoldDB" id="A0A7G9T5F1"/>
<feature type="binding site" evidence="6">
    <location>
        <position position="169"/>
    </location>
    <ligand>
        <name>Fe cation</name>
        <dbReference type="ChEBI" id="CHEBI:24875"/>
    </ligand>
</feature>
<keyword evidence="5 6" id="KW-0408">Iron</keyword>
<keyword evidence="3 6" id="KW-0378">Hydrolase</keyword>
<dbReference type="GO" id="GO:0006412">
    <property type="term" value="P:translation"/>
    <property type="evidence" value="ECO:0007669"/>
    <property type="project" value="UniProtKB-UniRule"/>
</dbReference>
<dbReference type="InterPro" id="IPR023635">
    <property type="entry name" value="Peptide_deformylase"/>
</dbReference>
<accession>A0A7G9T5F1</accession>
<feature type="active site" evidence="6">
    <location>
        <position position="170"/>
    </location>
</feature>
<dbReference type="Gene3D" id="3.90.45.10">
    <property type="entry name" value="Peptide deformylase"/>
    <property type="match status" value="1"/>
</dbReference>